<dbReference type="Proteomes" id="UP000309992">
    <property type="component" value="Unassembled WGS sequence"/>
</dbReference>
<protein>
    <submittedName>
        <fullName evidence="2">DUF3558 domain-containing protein</fullName>
    </submittedName>
</protein>
<evidence type="ECO:0000256" key="1">
    <source>
        <dbReference type="SAM" id="MobiDB-lite"/>
    </source>
</evidence>
<dbReference type="Pfam" id="PF12079">
    <property type="entry name" value="DUF3558"/>
    <property type="match status" value="1"/>
</dbReference>
<gene>
    <name evidence="2" type="ORF">FCN18_00535</name>
</gene>
<organism evidence="2 3">
    <name type="scientific">Prauserella endophytica</name>
    <dbReference type="NCBI Taxonomy" id="1592324"/>
    <lineage>
        <taxon>Bacteria</taxon>
        <taxon>Bacillati</taxon>
        <taxon>Actinomycetota</taxon>
        <taxon>Actinomycetes</taxon>
        <taxon>Pseudonocardiales</taxon>
        <taxon>Pseudonocardiaceae</taxon>
        <taxon>Prauserella</taxon>
        <taxon>Prauserella coralliicola group</taxon>
    </lineage>
</organism>
<reference evidence="2 3" key="1">
    <citation type="journal article" date="2015" name="Antonie Van Leeuwenhoek">
        <title>Prauserella endophytica sp. nov., an endophytic actinobacterium isolated from Tamarix taklamakanensis.</title>
        <authorList>
            <person name="Liu J.M."/>
            <person name="Habden X."/>
            <person name="Guo L."/>
            <person name="Tuo L."/>
            <person name="Jiang Z.K."/>
            <person name="Liu S.W."/>
            <person name="Liu X.F."/>
            <person name="Chen L."/>
            <person name="Li R.F."/>
            <person name="Zhang Y.Q."/>
            <person name="Sun C.H."/>
        </authorList>
    </citation>
    <scope>NUCLEOTIDE SEQUENCE [LARGE SCALE GENOMIC DNA]</scope>
    <source>
        <strain evidence="2 3">CGMCC 4.7182</strain>
    </source>
</reference>
<comment type="caution">
    <text evidence="2">The sequence shown here is derived from an EMBL/GenBank/DDBJ whole genome shotgun (WGS) entry which is preliminary data.</text>
</comment>
<sequence length="228" mass="24121">MCSSCARWPSSSARPAVPISSTTSRRRRASGTGVSTRPSLLVLGGVLAALVLAGCASVRDGEASAVGTVTPTQSSAQRPAELPLDGVDPCALFTDAQLDQLKVNSEPRTDPEGRDGPTCSLDVDLTAPYYSFYVEAITDADVQEWVDGERENSSMITERTDIEGFPALTHYANSSSPSDCETLVGVAQGQTLRTQLYPTDPSEFTQARMCDLAAQAATLAVQTLQATR</sequence>
<keyword evidence="3" id="KW-1185">Reference proteome</keyword>
<feature type="compositionally biased region" description="Polar residues" evidence="1">
    <location>
        <begin position="1"/>
        <end position="13"/>
    </location>
</feature>
<name>A0ABY2SCR3_9PSEU</name>
<evidence type="ECO:0000313" key="2">
    <source>
        <dbReference type="EMBL" id="TKG73124.1"/>
    </source>
</evidence>
<dbReference type="EMBL" id="SWMS01000001">
    <property type="protein sequence ID" value="TKG73124.1"/>
    <property type="molecule type" value="Genomic_DNA"/>
</dbReference>
<accession>A0ABY2SCR3</accession>
<evidence type="ECO:0000313" key="3">
    <source>
        <dbReference type="Proteomes" id="UP000309992"/>
    </source>
</evidence>
<feature type="region of interest" description="Disordered" evidence="1">
    <location>
        <begin position="1"/>
        <end position="35"/>
    </location>
</feature>
<proteinExistence type="predicted"/>
<dbReference type="InterPro" id="IPR024520">
    <property type="entry name" value="DUF3558"/>
</dbReference>